<feature type="transmembrane region" description="Helical" evidence="1">
    <location>
        <begin position="34"/>
        <end position="53"/>
    </location>
</feature>
<gene>
    <name evidence="2" type="ORF">TIFTF001_035766</name>
</gene>
<comment type="caution">
    <text evidence="2">The sequence shown here is derived from an EMBL/GenBank/DDBJ whole genome shotgun (WGS) entry which is preliminary data.</text>
</comment>
<organism evidence="2 3">
    <name type="scientific">Ficus carica</name>
    <name type="common">Common fig</name>
    <dbReference type="NCBI Taxonomy" id="3494"/>
    <lineage>
        <taxon>Eukaryota</taxon>
        <taxon>Viridiplantae</taxon>
        <taxon>Streptophyta</taxon>
        <taxon>Embryophyta</taxon>
        <taxon>Tracheophyta</taxon>
        <taxon>Spermatophyta</taxon>
        <taxon>Magnoliopsida</taxon>
        <taxon>eudicotyledons</taxon>
        <taxon>Gunneridae</taxon>
        <taxon>Pentapetalae</taxon>
        <taxon>rosids</taxon>
        <taxon>fabids</taxon>
        <taxon>Rosales</taxon>
        <taxon>Moraceae</taxon>
        <taxon>Ficeae</taxon>
        <taxon>Ficus</taxon>
    </lineage>
</organism>
<keyword evidence="1" id="KW-1133">Transmembrane helix</keyword>
<dbReference type="EMBL" id="BTGU01000354">
    <property type="protein sequence ID" value="GMN66699.1"/>
    <property type="molecule type" value="Genomic_DNA"/>
</dbReference>
<dbReference type="Proteomes" id="UP001187192">
    <property type="component" value="Unassembled WGS sequence"/>
</dbReference>
<keyword evidence="1" id="KW-0812">Transmembrane</keyword>
<dbReference type="AlphaFoldDB" id="A0AA88E2I9"/>
<keyword evidence="3" id="KW-1185">Reference proteome</keyword>
<protein>
    <submittedName>
        <fullName evidence="2">Uncharacterized protein</fullName>
    </submittedName>
</protein>
<name>A0AA88E2I9_FICCA</name>
<keyword evidence="1" id="KW-0472">Membrane</keyword>
<accession>A0AA88E2I9</accession>
<evidence type="ECO:0000256" key="1">
    <source>
        <dbReference type="SAM" id="Phobius"/>
    </source>
</evidence>
<sequence length="164" mass="17333">MVHVLHTPDQDFRLGRSTLSASPPTWWSVGVARARASGVLLTDLLFLVLIHYARSSTRKYRSGQAGPIADGTCVRKGVAGGVRAPRALSFWNVLALAGLSGILVGYPAHTGRRGTLARRKARAPIKPSANGVWSALLGSDGEARASIRPSANGVWSALLGSNIR</sequence>
<reference evidence="2" key="1">
    <citation type="submission" date="2023-07" db="EMBL/GenBank/DDBJ databases">
        <title>draft genome sequence of fig (Ficus carica).</title>
        <authorList>
            <person name="Takahashi T."/>
            <person name="Nishimura K."/>
        </authorList>
    </citation>
    <scope>NUCLEOTIDE SEQUENCE</scope>
</reference>
<evidence type="ECO:0000313" key="3">
    <source>
        <dbReference type="Proteomes" id="UP001187192"/>
    </source>
</evidence>
<evidence type="ECO:0000313" key="2">
    <source>
        <dbReference type="EMBL" id="GMN66699.1"/>
    </source>
</evidence>
<proteinExistence type="predicted"/>